<gene>
    <name evidence="3" type="ORF">BV898_11220</name>
</gene>
<evidence type="ECO:0000256" key="2">
    <source>
        <dbReference type="SAM" id="MobiDB-lite"/>
    </source>
</evidence>
<keyword evidence="4" id="KW-1185">Reference proteome</keyword>
<dbReference type="PANTHER" id="PTHR21549:SF0">
    <property type="entry name" value="COILED-COIL DOMAIN-CONTAINING PROTEIN 112"/>
    <property type="match status" value="1"/>
</dbReference>
<proteinExistence type="predicted"/>
<organism evidence="3 4">
    <name type="scientific">Hypsibius exemplaris</name>
    <name type="common">Freshwater tardigrade</name>
    <dbReference type="NCBI Taxonomy" id="2072580"/>
    <lineage>
        <taxon>Eukaryota</taxon>
        <taxon>Metazoa</taxon>
        <taxon>Ecdysozoa</taxon>
        <taxon>Tardigrada</taxon>
        <taxon>Eutardigrada</taxon>
        <taxon>Parachela</taxon>
        <taxon>Hypsibioidea</taxon>
        <taxon>Hypsibiidae</taxon>
        <taxon>Hypsibius</taxon>
    </lineage>
</organism>
<evidence type="ECO:0000313" key="4">
    <source>
        <dbReference type="Proteomes" id="UP000192578"/>
    </source>
</evidence>
<protein>
    <recommendedName>
        <fullName evidence="5">Coiled-coil domain-containing protein 112</fullName>
    </recommendedName>
</protein>
<dbReference type="PANTHER" id="PTHR21549">
    <property type="entry name" value="MUTATED IN BLADDER CANCER 1"/>
    <property type="match status" value="1"/>
</dbReference>
<reference evidence="4" key="1">
    <citation type="submission" date="2017-01" db="EMBL/GenBank/DDBJ databases">
        <title>Comparative genomics of anhydrobiosis in the tardigrade Hypsibius dujardini.</title>
        <authorList>
            <person name="Yoshida Y."/>
            <person name="Koutsovoulos G."/>
            <person name="Laetsch D."/>
            <person name="Stevens L."/>
            <person name="Kumar S."/>
            <person name="Horikawa D."/>
            <person name="Ishino K."/>
            <person name="Komine S."/>
            <person name="Tomita M."/>
            <person name="Blaxter M."/>
            <person name="Arakawa K."/>
        </authorList>
    </citation>
    <scope>NUCLEOTIDE SEQUENCE [LARGE SCALE GENOMIC DNA]</scope>
    <source>
        <strain evidence="4">Z151</strain>
    </source>
</reference>
<evidence type="ECO:0000313" key="3">
    <source>
        <dbReference type="EMBL" id="OQV14601.1"/>
    </source>
</evidence>
<evidence type="ECO:0000256" key="1">
    <source>
        <dbReference type="ARBA" id="ARBA00023054"/>
    </source>
</evidence>
<dbReference type="AlphaFoldDB" id="A0A1W0WHC0"/>
<comment type="caution">
    <text evidence="3">The sequence shown here is derived from an EMBL/GenBank/DDBJ whole genome shotgun (WGS) entry which is preliminary data.</text>
</comment>
<dbReference type="Proteomes" id="UP000192578">
    <property type="component" value="Unassembled WGS sequence"/>
</dbReference>
<accession>A0A1W0WHC0</accession>
<feature type="region of interest" description="Disordered" evidence="2">
    <location>
        <begin position="295"/>
        <end position="317"/>
    </location>
</feature>
<dbReference type="InterPro" id="IPR039902">
    <property type="entry name" value="CCDC148/CCDC112"/>
</dbReference>
<evidence type="ECO:0008006" key="5">
    <source>
        <dbReference type="Google" id="ProtNLM"/>
    </source>
</evidence>
<name>A0A1W0WHC0_HYPEX</name>
<dbReference type="EMBL" id="MTYJ01000102">
    <property type="protein sequence ID" value="OQV14601.1"/>
    <property type="molecule type" value="Genomic_DNA"/>
</dbReference>
<sequence length="475" mass="54918">MTVAVSVVTKPSLSLLKGRLDYTKRTNFAKEYSNLTDQLTRQRKECQSSYVMTAIAVQPECPDMADELRTLSQSFEKAAGDNEKQDAEELKTAMQAVSEDIYGTKLKIEEELHRLKLDETALTSELDVLQKEIPLLSRCDLVPPKLKTVRSEMKPKTSTTDKPQAVQDFEKFLMASGRTDGWDDFDHKEFLVFRQRRGAIDAALAEEAVQEIPTKTPADILEHERWYVRFAALSAARKAALIGWKKAKEDNAERRLLERQEEDKKTAARLDKIRAAEQQKRKILVTGLKAEKEREDRRKAEQLARAQMQSDRKIKQRFRDHQSALKDRLDSHYGELDRQLSQLQLEQERKLEDLKVRRTQANVQIRELGTRELLRAEERAMRKQQEQMKVELRNAEKNSVAEELRRKVSERVATDPERLVRPTKGWANRLIVSADEFGGRKNRGRGLNEVLTKWQVPANIFDLEKLGTPSWRVKA</sequence>
<dbReference type="OrthoDB" id="2152435at2759"/>
<keyword evidence="1" id="KW-0175">Coiled coil</keyword>